<dbReference type="Gene3D" id="4.10.410.60">
    <property type="match status" value="1"/>
</dbReference>
<dbReference type="InterPro" id="IPR001706">
    <property type="entry name" value="Ribosomal_bL35"/>
</dbReference>
<dbReference type="GO" id="GO:0003735">
    <property type="term" value="F:structural constituent of ribosome"/>
    <property type="evidence" value="ECO:0007669"/>
    <property type="project" value="InterPro"/>
</dbReference>
<dbReference type="GO" id="GO:1990904">
    <property type="term" value="C:ribonucleoprotein complex"/>
    <property type="evidence" value="ECO:0007669"/>
    <property type="project" value="UniProtKB-KW"/>
</dbReference>
<evidence type="ECO:0000256" key="2">
    <source>
        <dbReference type="ARBA" id="ARBA00022980"/>
    </source>
</evidence>
<protein>
    <recommendedName>
        <fullName evidence="4">50S ribosomal protein L35</fullName>
    </recommendedName>
</protein>
<dbReference type="GO" id="GO:0006412">
    <property type="term" value="P:translation"/>
    <property type="evidence" value="ECO:0007669"/>
    <property type="project" value="InterPro"/>
</dbReference>
<dbReference type="InterPro" id="IPR037229">
    <property type="entry name" value="Ribosomal_bL35_sf"/>
</dbReference>
<reference evidence="5" key="1">
    <citation type="submission" date="2017-07" db="EMBL/GenBank/DDBJ databases">
        <title>Taro Niue Genome Assembly and Annotation.</title>
        <authorList>
            <person name="Atibalentja N."/>
            <person name="Keating K."/>
            <person name="Fields C.J."/>
        </authorList>
    </citation>
    <scope>NUCLEOTIDE SEQUENCE</scope>
    <source>
        <strain evidence="5">Niue_2</strain>
        <tissue evidence="5">Leaf</tissue>
    </source>
</reference>
<name>A0A843U0T5_COLES</name>
<dbReference type="SUPFAM" id="SSF143034">
    <property type="entry name" value="L35p-like"/>
    <property type="match status" value="1"/>
</dbReference>
<dbReference type="OrthoDB" id="512750at2759"/>
<dbReference type="GO" id="GO:0005840">
    <property type="term" value="C:ribosome"/>
    <property type="evidence" value="ECO:0007669"/>
    <property type="project" value="UniProtKB-KW"/>
</dbReference>
<dbReference type="Pfam" id="PF01632">
    <property type="entry name" value="Ribosomal_L35p"/>
    <property type="match status" value="1"/>
</dbReference>
<feature type="non-terminal residue" evidence="5">
    <location>
        <position position="1"/>
    </location>
</feature>
<sequence>PLTEARKRSSGWEGLPLSSAGVFIPPAPVEGEAMQRCCGRLLRPLAAAAAGGGGGRGNASLSSASRRFLSHSSLSSQIRQSPLFPFHRSSPFKYLSPPAHGQPAGLGFRYPLVSPFQMMQKRDYAAKERSRAPATPVTSKLKKYKIKGYSSFKSRFRTMNDGNIRRWRAGKRHNAHLKSKKSKRRLRKPEIVSLAYAKVMKKLHFCS</sequence>
<evidence type="ECO:0000313" key="5">
    <source>
        <dbReference type="EMBL" id="MQL75687.1"/>
    </source>
</evidence>
<proteinExistence type="inferred from homology"/>
<dbReference type="EMBL" id="NMUH01000261">
    <property type="protein sequence ID" value="MQL75687.1"/>
    <property type="molecule type" value="Genomic_DNA"/>
</dbReference>
<keyword evidence="6" id="KW-1185">Reference proteome</keyword>
<comment type="similarity">
    <text evidence="1 4">Belongs to the bacterial ribosomal protein bL35 family.</text>
</comment>
<keyword evidence="2 4" id="KW-0689">Ribosomal protein</keyword>
<evidence type="ECO:0000256" key="3">
    <source>
        <dbReference type="ARBA" id="ARBA00023274"/>
    </source>
</evidence>
<gene>
    <name evidence="5" type="ORF">Taro_008052</name>
</gene>
<dbReference type="Proteomes" id="UP000652761">
    <property type="component" value="Unassembled WGS sequence"/>
</dbReference>
<organism evidence="5 6">
    <name type="scientific">Colocasia esculenta</name>
    <name type="common">Wild taro</name>
    <name type="synonym">Arum esculentum</name>
    <dbReference type="NCBI Taxonomy" id="4460"/>
    <lineage>
        <taxon>Eukaryota</taxon>
        <taxon>Viridiplantae</taxon>
        <taxon>Streptophyta</taxon>
        <taxon>Embryophyta</taxon>
        <taxon>Tracheophyta</taxon>
        <taxon>Spermatophyta</taxon>
        <taxon>Magnoliopsida</taxon>
        <taxon>Liliopsida</taxon>
        <taxon>Araceae</taxon>
        <taxon>Aroideae</taxon>
        <taxon>Colocasieae</taxon>
        <taxon>Colocasia</taxon>
    </lineage>
</organism>
<dbReference type="PANTHER" id="PTHR36400">
    <property type="entry name" value="RIBOSOMAL PROTEIN L35"/>
    <property type="match status" value="1"/>
</dbReference>
<dbReference type="PANTHER" id="PTHR36400:SF1">
    <property type="entry name" value="RIBOSOMAL PROTEIN L35"/>
    <property type="match status" value="1"/>
</dbReference>
<keyword evidence="3 4" id="KW-0687">Ribonucleoprotein</keyword>
<dbReference type="PRINTS" id="PR00064">
    <property type="entry name" value="RIBOSOMALL35"/>
</dbReference>
<accession>A0A843U0T5</accession>
<dbReference type="AlphaFoldDB" id="A0A843U0T5"/>
<dbReference type="InterPro" id="IPR021137">
    <property type="entry name" value="Ribosomal_bL35-like"/>
</dbReference>
<evidence type="ECO:0000256" key="1">
    <source>
        <dbReference type="ARBA" id="ARBA00006598"/>
    </source>
</evidence>
<evidence type="ECO:0000256" key="4">
    <source>
        <dbReference type="RuleBase" id="RU000568"/>
    </source>
</evidence>
<evidence type="ECO:0000313" key="6">
    <source>
        <dbReference type="Proteomes" id="UP000652761"/>
    </source>
</evidence>
<comment type="caution">
    <text evidence="5">The sequence shown here is derived from an EMBL/GenBank/DDBJ whole genome shotgun (WGS) entry which is preliminary data.</text>
</comment>